<dbReference type="InterPro" id="IPR006311">
    <property type="entry name" value="TAT_signal"/>
</dbReference>
<feature type="compositionally biased region" description="Basic and acidic residues" evidence="1">
    <location>
        <begin position="26"/>
        <end position="36"/>
    </location>
</feature>
<evidence type="ECO:0000313" key="3">
    <source>
        <dbReference type="Proteomes" id="UP000529783"/>
    </source>
</evidence>
<proteinExistence type="predicted"/>
<dbReference type="AlphaFoldDB" id="A0A7Y9EKZ9"/>
<protein>
    <submittedName>
        <fullName evidence="2">Mannose/fructose/N-acetylgalactosamine-specific phosphotransferase system component IIC</fullName>
    </submittedName>
</protein>
<dbReference type="InterPro" id="IPR019546">
    <property type="entry name" value="TAT_signal_bac_arc"/>
</dbReference>
<keyword evidence="2" id="KW-0808">Transferase</keyword>
<feature type="compositionally biased region" description="Polar residues" evidence="1">
    <location>
        <begin position="37"/>
        <end position="53"/>
    </location>
</feature>
<dbReference type="NCBIfam" id="TIGR01409">
    <property type="entry name" value="TAT_signal_seq"/>
    <property type="match status" value="1"/>
</dbReference>
<dbReference type="Proteomes" id="UP000529783">
    <property type="component" value="Unassembled WGS sequence"/>
</dbReference>
<comment type="caution">
    <text evidence="2">The sequence shown here is derived from an EMBL/GenBank/DDBJ whole genome shotgun (WGS) entry which is preliminary data.</text>
</comment>
<feature type="region of interest" description="Disordered" evidence="1">
    <location>
        <begin position="23"/>
        <end position="53"/>
    </location>
</feature>
<dbReference type="EMBL" id="JACCBA010000001">
    <property type="protein sequence ID" value="NYD49085.1"/>
    <property type="molecule type" value="Genomic_DNA"/>
</dbReference>
<organism evidence="2 3">
    <name type="scientific">Actinomadura luteofluorescens</name>
    <dbReference type="NCBI Taxonomy" id="46163"/>
    <lineage>
        <taxon>Bacteria</taxon>
        <taxon>Bacillati</taxon>
        <taxon>Actinomycetota</taxon>
        <taxon>Actinomycetes</taxon>
        <taxon>Streptosporangiales</taxon>
        <taxon>Thermomonosporaceae</taxon>
        <taxon>Actinomadura</taxon>
    </lineage>
</organism>
<gene>
    <name evidence="2" type="ORF">BJY14_005068</name>
</gene>
<accession>A0A7Y9EKZ9</accession>
<keyword evidence="3" id="KW-1185">Reference proteome</keyword>
<evidence type="ECO:0000256" key="1">
    <source>
        <dbReference type="SAM" id="MobiDB-lite"/>
    </source>
</evidence>
<dbReference type="GO" id="GO:0016740">
    <property type="term" value="F:transferase activity"/>
    <property type="evidence" value="ECO:0007669"/>
    <property type="project" value="UniProtKB-KW"/>
</dbReference>
<evidence type="ECO:0000313" key="2">
    <source>
        <dbReference type="EMBL" id="NYD49085.1"/>
    </source>
</evidence>
<name>A0A7Y9EKZ9_9ACTN</name>
<sequence length="53" mass="5565">MGDAKITRRQVIGAAAVGAVLAVTGGKDKDEEKKSPQQEAPRSGDSTTEQPKR</sequence>
<dbReference type="PROSITE" id="PS51318">
    <property type="entry name" value="TAT"/>
    <property type="match status" value="1"/>
</dbReference>
<reference evidence="2 3" key="1">
    <citation type="submission" date="2020-07" db="EMBL/GenBank/DDBJ databases">
        <title>Sequencing the genomes of 1000 actinobacteria strains.</title>
        <authorList>
            <person name="Klenk H.-P."/>
        </authorList>
    </citation>
    <scope>NUCLEOTIDE SEQUENCE [LARGE SCALE GENOMIC DNA]</scope>
    <source>
        <strain evidence="2 3">DSM 40398</strain>
    </source>
</reference>
<dbReference type="RefSeq" id="WP_179845883.1">
    <property type="nucleotide sequence ID" value="NZ_JACCBA010000001.1"/>
</dbReference>